<organism evidence="1 2">
    <name type="scientific">Persea americana</name>
    <name type="common">Avocado</name>
    <dbReference type="NCBI Taxonomy" id="3435"/>
    <lineage>
        <taxon>Eukaryota</taxon>
        <taxon>Viridiplantae</taxon>
        <taxon>Streptophyta</taxon>
        <taxon>Embryophyta</taxon>
        <taxon>Tracheophyta</taxon>
        <taxon>Spermatophyta</taxon>
        <taxon>Magnoliopsida</taxon>
        <taxon>Magnoliidae</taxon>
        <taxon>Laurales</taxon>
        <taxon>Lauraceae</taxon>
        <taxon>Persea</taxon>
    </lineage>
</organism>
<reference evidence="1 2" key="1">
    <citation type="journal article" date="2022" name="Hortic Res">
        <title>A haplotype resolved chromosomal level avocado genome allows analysis of novel avocado genes.</title>
        <authorList>
            <person name="Nath O."/>
            <person name="Fletcher S.J."/>
            <person name="Hayward A."/>
            <person name="Shaw L.M."/>
            <person name="Masouleh A.K."/>
            <person name="Furtado A."/>
            <person name="Henry R.J."/>
            <person name="Mitter N."/>
        </authorList>
    </citation>
    <scope>NUCLEOTIDE SEQUENCE [LARGE SCALE GENOMIC DNA]</scope>
    <source>
        <strain evidence="2">cv. Hass</strain>
    </source>
</reference>
<gene>
    <name evidence="1" type="ORF">MRB53_014953</name>
</gene>
<comment type="caution">
    <text evidence="1">The sequence shown here is derived from an EMBL/GenBank/DDBJ whole genome shotgun (WGS) entry which is preliminary data.</text>
</comment>
<sequence>MPNLVDRLPELEPSIAGAVSSLGCRFHRLLVGILFQGVIILSSILMDYKKGSARGEEVHIWGDIDALFVCNASVDYSSLLKEHPPSQAGSSVVAVLNRRKVVDGRTMKKVSGLGTLEQDGEAERAKRIKMDHVTLAWAVVGNIFQIFATVRPILFIDETFNFQPNIHFANFMRFLASAWYGMPWITDDNLLFAMVNISCAALEISYLIKAYQEKSMYRRELLHTAKTATTVLAMFVMGCYLIFNDYYLRKLSAVLAALAGAVSLIPSKDTMQNCFMGVSSTAWMVYAQRRNDQYIFWPNLVSFLSAAFVLLNT</sequence>
<accession>A0ACC2KCS4</accession>
<name>A0ACC2KCS4_PERAE</name>
<dbReference type="EMBL" id="CM056812">
    <property type="protein sequence ID" value="KAJ8618767.1"/>
    <property type="molecule type" value="Genomic_DNA"/>
</dbReference>
<dbReference type="Proteomes" id="UP001234297">
    <property type="component" value="Chromosome 4"/>
</dbReference>
<protein>
    <submittedName>
        <fullName evidence="1">Uncharacterized protein</fullName>
    </submittedName>
</protein>
<evidence type="ECO:0000313" key="2">
    <source>
        <dbReference type="Proteomes" id="UP001234297"/>
    </source>
</evidence>
<keyword evidence="2" id="KW-1185">Reference proteome</keyword>
<proteinExistence type="predicted"/>
<evidence type="ECO:0000313" key="1">
    <source>
        <dbReference type="EMBL" id="KAJ8618767.1"/>
    </source>
</evidence>